<name>Q0CQS6_ASPTN</name>
<dbReference type="PANTHER" id="PTHR42055">
    <property type="entry name" value="YALI0E03476P"/>
    <property type="match status" value="1"/>
</dbReference>
<dbReference type="GeneID" id="4318426"/>
<accession>Q0CQS6</accession>
<dbReference type="Proteomes" id="UP000007963">
    <property type="component" value="Unassembled WGS sequence"/>
</dbReference>
<dbReference type="AlphaFoldDB" id="Q0CQS6"/>
<proteinExistence type="predicted"/>
<dbReference type="OMA" id="TERDPWL"/>
<evidence type="ECO:0000313" key="3">
    <source>
        <dbReference type="Proteomes" id="UP000007963"/>
    </source>
</evidence>
<gene>
    <name evidence="2" type="ORF">ATEG_03958</name>
</gene>
<feature type="chain" id="PRO_5004170517" evidence="1">
    <location>
        <begin position="29"/>
        <end position="597"/>
    </location>
</feature>
<dbReference type="HOGENOM" id="CLU_030660_0_0_1"/>
<protein>
    <submittedName>
        <fullName evidence="2">Uncharacterized protein</fullName>
    </submittedName>
</protein>
<dbReference type="VEuPathDB" id="FungiDB:ATEG_03958"/>
<sequence length="597" mass="67155">MVIPHRSTTLITTVVFVALLLLIFSSSPSPDPESSKEEVSGPAKYLPHPKFPSLSDLHLPSFHPTAHTPPETQPNSTSGESKWFSNWAWINPFSSSITLDENRSVLPPLRHRPYVYTYYEPNKANDQDAENADAQLLLAWRRAWFAQGFRPVILGRGEAMNSEFYHIVQTLEVKGKLEKELYSWLAWGHMGDGLLADWRCFPMARYDDPTLSYLRRGSDPAFITRFAHIDSGLFAGEKKRIHDAINEVINRLQDKSQSKSSILDLVPAEFFKTEEQSSIAYYSSASVHTNFPSLAEKMMSAPTEGRLALVDLINSHLHSTFHNSFPAGIAVLKPFADHTTALVEPALRLSKALAQCPKSPKPDSCPPNLQTCHPCDPEKPMHVTQPATYRNTTQVFTIGTLPHPFTLISLQQNSVEVTTRHIRRETERDPWLMEVTKEHLGGELAGSARALVLKKAVADDAVVGTSLWMTVESLPPEAGQALPSDLLDEFEWQLGFKIPRNTNVDAKNEGEAKDSMQNANPSKEGVGREYEILKQAREVLNSREAPRIGIKEVAEAWNLADTEIWRFIFVVCRARSVVERKKWEEEEKDFIGARPRT</sequence>
<dbReference type="eggNOG" id="ENOG502QS15">
    <property type="taxonomic scope" value="Eukaryota"/>
</dbReference>
<evidence type="ECO:0000256" key="1">
    <source>
        <dbReference type="SAM" id="SignalP"/>
    </source>
</evidence>
<dbReference type="RefSeq" id="XP_001213136.1">
    <property type="nucleotide sequence ID" value="XM_001213136.1"/>
</dbReference>
<reference evidence="3" key="1">
    <citation type="submission" date="2005-09" db="EMBL/GenBank/DDBJ databases">
        <title>Annotation of the Aspergillus terreus NIH2624 genome.</title>
        <authorList>
            <person name="Birren B.W."/>
            <person name="Lander E.S."/>
            <person name="Galagan J.E."/>
            <person name="Nusbaum C."/>
            <person name="Devon K."/>
            <person name="Henn M."/>
            <person name="Ma L.-J."/>
            <person name="Jaffe D.B."/>
            <person name="Butler J."/>
            <person name="Alvarez P."/>
            <person name="Gnerre S."/>
            <person name="Grabherr M."/>
            <person name="Kleber M."/>
            <person name="Mauceli E.W."/>
            <person name="Brockman W."/>
            <person name="Rounsley S."/>
            <person name="Young S.K."/>
            <person name="LaButti K."/>
            <person name="Pushparaj V."/>
            <person name="DeCaprio D."/>
            <person name="Crawford M."/>
            <person name="Koehrsen M."/>
            <person name="Engels R."/>
            <person name="Montgomery P."/>
            <person name="Pearson M."/>
            <person name="Howarth C."/>
            <person name="Larson L."/>
            <person name="Luoma S."/>
            <person name="White J."/>
            <person name="Alvarado L."/>
            <person name="Kodira C.D."/>
            <person name="Zeng Q."/>
            <person name="Oleary S."/>
            <person name="Yandava C."/>
            <person name="Denning D.W."/>
            <person name="Nierman W.C."/>
            <person name="Milne T."/>
            <person name="Madden K."/>
        </authorList>
    </citation>
    <scope>NUCLEOTIDE SEQUENCE [LARGE SCALE GENOMIC DNA]</scope>
    <source>
        <strain evidence="3">NIH 2624 / FGSC A1156</strain>
    </source>
</reference>
<keyword evidence="1" id="KW-0732">Signal</keyword>
<organism evidence="2 3">
    <name type="scientific">Aspergillus terreus (strain NIH 2624 / FGSC A1156)</name>
    <dbReference type="NCBI Taxonomy" id="341663"/>
    <lineage>
        <taxon>Eukaryota</taxon>
        <taxon>Fungi</taxon>
        <taxon>Dikarya</taxon>
        <taxon>Ascomycota</taxon>
        <taxon>Pezizomycotina</taxon>
        <taxon>Eurotiomycetes</taxon>
        <taxon>Eurotiomycetidae</taxon>
        <taxon>Eurotiales</taxon>
        <taxon>Aspergillaceae</taxon>
        <taxon>Aspergillus</taxon>
        <taxon>Aspergillus subgen. Circumdati</taxon>
    </lineage>
</organism>
<dbReference type="EMBL" id="CH476598">
    <property type="protein sequence ID" value="EAU35760.1"/>
    <property type="molecule type" value="Genomic_DNA"/>
</dbReference>
<evidence type="ECO:0000313" key="2">
    <source>
        <dbReference type="EMBL" id="EAU35760.1"/>
    </source>
</evidence>
<dbReference type="OrthoDB" id="5312133at2759"/>
<dbReference type="PANTHER" id="PTHR42055:SF1">
    <property type="entry name" value="YALI0E03476P"/>
    <property type="match status" value="1"/>
</dbReference>
<feature type="signal peptide" evidence="1">
    <location>
        <begin position="1"/>
        <end position="28"/>
    </location>
</feature>